<sequence>MQRQYPRQSAFGALPWQKIVEEAAGSQGAWLGIAKVQSTRTRRREEGGGGGKVERWRKEGRGGGGGGDGTTILTSINNKKIDPYRSYQLYSTVWLLRELVGQDFYESPRSDEKVKCTSCLQFCPQATNLPHFPTLYTLYVVYHSGIAAALNVDQSKFYKDF</sequence>
<proteinExistence type="predicted"/>
<evidence type="ECO:0000313" key="2">
    <source>
        <dbReference type="EMBL" id="KAF7401342.1"/>
    </source>
</evidence>
<dbReference type="EMBL" id="JACSDZ010000006">
    <property type="protein sequence ID" value="KAF7401342.1"/>
    <property type="molecule type" value="Genomic_DNA"/>
</dbReference>
<keyword evidence="3" id="KW-1185">Reference proteome</keyword>
<comment type="caution">
    <text evidence="2">The sequence shown here is derived from an EMBL/GenBank/DDBJ whole genome shotgun (WGS) entry which is preliminary data.</text>
</comment>
<organism evidence="2 3">
    <name type="scientific">Vespula germanica</name>
    <name type="common">German yellow jacket</name>
    <name type="synonym">Paravespula germanica</name>
    <dbReference type="NCBI Taxonomy" id="30212"/>
    <lineage>
        <taxon>Eukaryota</taxon>
        <taxon>Metazoa</taxon>
        <taxon>Ecdysozoa</taxon>
        <taxon>Arthropoda</taxon>
        <taxon>Hexapoda</taxon>
        <taxon>Insecta</taxon>
        <taxon>Pterygota</taxon>
        <taxon>Neoptera</taxon>
        <taxon>Endopterygota</taxon>
        <taxon>Hymenoptera</taxon>
        <taxon>Apocrita</taxon>
        <taxon>Aculeata</taxon>
        <taxon>Vespoidea</taxon>
        <taxon>Vespidae</taxon>
        <taxon>Vespinae</taxon>
        <taxon>Vespula</taxon>
    </lineage>
</organism>
<accession>A0A834N9N6</accession>
<protein>
    <submittedName>
        <fullName evidence="2">Uncharacterized protein</fullName>
    </submittedName>
</protein>
<evidence type="ECO:0000313" key="3">
    <source>
        <dbReference type="Proteomes" id="UP000617340"/>
    </source>
</evidence>
<dbReference type="Proteomes" id="UP000617340">
    <property type="component" value="Unassembled WGS sequence"/>
</dbReference>
<reference evidence="2" key="1">
    <citation type="journal article" date="2020" name="G3 (Bethesda)">
        <title>High-Quality Assemblies for Three Invasive Social Wasps from the &lt;i&gt;Vespula&lt;/i&gt; Genus.</title>
        <authorList>
            <person name="Harrop T.W.R."/>
            <person name="Guhlin J."/>
            <person name="McLaughlin G.M."/>
            <person name="Permina E."/>
            <person name="Stockwell P."/>
            <person name="Gilligan J."/>
            <person name="Le Lec M.F."/>
            <person name="Gruber M.A.M."/>
            <person name="Quinn O."/>
            <person name="Lovegrove M."/>
            <person name="Duncan E.J."/>
            <person name="Remnant E.J."/>
            <person name="Van Eeckhoven J."/>
            <person name="Graham B."/>
            <person name="Knapp R.A."/>
            <person name="Langford K.W."/>
            <person name="Kronenberg Z."/>
            <person name="Press M.O."/>
            <person name="Eacker S.M."/>
            <person name="Wilson-Rankin E.E."/>
            <person name="Purcell J."/>
            <person name="Lester P.J."/>
            <person name="Dearden P.K."/>
        </authorList>
    </citation>
    <scope>NUCLEOTIDE SEQUENCE</scope>
    <source>
        <strain evidence="2">Linc-1</strain>
    </source>
</reference>
<feature type="compositionally biased region" description="Basic and acidic residues" evidence="1">
    <location>
        <begin position="43"/>
        <end position="61"/>
    </location>
</feature>
<feature type="region of interest" description="Disordered" evidence="1">
    <location>
        <begin position="38"/>
        <end position="71"/>
    </location>
</feature>
<dbReference type="AlphaFoldDB" id="A0A834N9N6"/>
<gene>
    <name evidence="2" type="ORF">HZH68_007162</name>
</gene>
<name>A0A834N9N6_VESGE</name>
<evidence type="ECO:0000256" key="1">
    <source>
        <dbReference type="SAM" id="MobiDB-lite"/>
    </source>
</evidence>